<sequence length="194" mass="21724">MNKILVLTGFLFLVACGGKDEKAAVADTTPKTLAASAHSDSFNLAFGKLLDHYFELKDQFIAENDTLIAQKSVALISDVAEAAVEFKDLKNDSTVASTARSYAVSISSELKSIVSETDREERRKSFQTVSEQMYDLIRTVKYDRTIVYHQYCPMAFNDAGAFWLSNSSDIRNPYLPKKMLTCGEVKDSLDFRKF</sequence>
<dbReference type="PROSITE" id="PS51257">
    <property type="entry name" value="PROKAR_LIPOPROTEIN"/>
    <property type="match status" value="1"/>
</dbReference>
<evidence type="ECO:0000313" key="2">
    <source>
        <dbReference type="EMBL" id="TDO23648.1"/>
    </source>
</evidence>
<feature type="domain" description="DUF3347" evidence="1">
    <location>
        <begin position="50"/>
        <end position="142"/>
    </location>
</feature>
<comment type="caution">
    <text evidence="2">The sequence shown here is derived from an EMBL/GenBank/DDBJ whole genome shotgun (WGS) entry which is preliminary data.</text>
</comment>
<keyword evidence="3" id="KW-1185">Reference proteome</keyword>
<dbReference type="RefSeq" id="WP_133475819.1">
    <property type="nucleotide sequence ID" value="NZ_SNWP01000015.1"/>
</dbReference>
<evidence type="ECO:0000259" key="1">
    <source>
        <dbReference type="Pfam" id="PF11827"/>
    </source>
</evidence>
<accession>A0A4V3C3W6</accession>
<evidence type="ECO:0000313" key="3">
    <source>
        <dbReference type="Proteomes" id="UP000295741"/>
    </source>
</evidence>
<dbReference type="InterPro" id="IPR021782">
    <property type="entry name" value="DUF3347"/>
</dbReference>
<proteinExistence type="predicted"/>
<dbReference type="Proteomes" id="UP000295741">
    <property type="component" value="Unassembled WGS sequence"/>
</dbReference>
<dbReference type="EMBL" id="SNWP01000015">
    <property type="protein sequence ID" value="TDO23648.1"/>
    <property type="molecule type" value="Genomic_DNA"/>
</dbReference>
<dbReference type="Pfam" id="PF11827">
    <property type="entry name" value="DUF3347"/>
    <property type="match status" value="1"/>
</dbReference>
<reference evidence="2 3" key="1">
    <citation type="submission" date="2019-03" db="EMBL/GenBank/DDBJ databases">
        <title>Genomic Encyclopedia of Archaeal and Bacterial Type Strains, Phase II (KMG-II): from individual species to whole genera.</title>
        <authorList>
            <person name="Goeker M."/>
        </authorList>
    </citation>
    <scope>NUCLEOTIDE SEQUENCE [LARGE SCALE GENOMIC DNA]</scope>
    <source>
        <strain evidence="2 3">DSM 28323</strain>
    </source>
</reference>
<gene>
    <name evidence="2" type="ORF">BC659_3262</name>
</gene>
<dbReference type="OrthoDB" id="5513217at2"/>
<dbReference type="AlphaFoldDB" id="A0A4V3C3W6"/>
<name>A0A4V3C3W6_9BACT</name>
<organism evidence="2 3">
    <name type="scientific">Sediminibacterium goheungense</name>
    <dbReference type="NCBI Taxonomy" id="1086393"/>
    <lineage>
        <taxon>Bacteria</taxon>
        <taxon>Pseudomonadati</taxon>
        <taxon>Bacteroidota</taxon>
        <taxon>Chitinophagia</taxon>
        <taxon>Chitinophagales</taxon>
        <taxon>Chitinophagaceae</taxon>
        <taxon>Sediminibacterium</taxon>
    </lineage>
</organism>
<protein>
    <submittedName>
        <fullName evidence="2">Uncharacterized protein DUF3347</fullName>
    </submittedName>
</protein>